<accession>A0A7S2B5D7</accession>
<dbReference type="EMBL" id="HBGR01010079">
    <property type="protein sequence ID" value="CAD9386891.1"/>
    <property type="molecule type" value="Transcribed_RNA"/>
</dbReference>
<sequence length="118" mass="12547">MSRLPLTHDRVEARQCHDRLVWACTPNSGCPSEVVTYLLGGNASPGQHDSQRVAHVMKVLAVAMSYGSGELISATHFEGAKTLLAAFAKVLPPDVLQATHASLSDEKAQKVLVDAAQA</sequence>
<dbReference type="AlphaFoldDB" id="A0A7S2B5D7"/>
<evidence type="ECO:0000313" key="1">
    <source>
        <dbReference type="EMBL" id="CAD9386891.1"/>
    </source>
</evidence>
<reference evidence="1" key="1">
    <citation type="submission" date="2021-01" db="EMBL/GenBank/DDBJ databases">
        <authorList>
            <person name="Corre E."/>
            <person name="Pelletier E."/>
            <person name="Niang G."/>
            <person name="Scheremetjew M."/>
            <person name="Finn R."/>
            <person name="Kale V."/>
            <person name="Holt S."/>
            <person name="Cochrane G."/>
            <person name="Meng A."/>
            <person name="Brown T."/>
            <person name="Cohen L."/>
        </authorList>
    </citation>
    <scope>NUCLEOTIDE SEQUENCE</scope>
    <source>
        <strain evidence="1">RCC733</strain>
    </source>
</reference>
<gene>
    <name evidence="1" type="ORF">PPRO1471_LOCUS6696</name>
</gene>
<protein>
    <submittedName>
        <fullName evidence="1">Uncharacterized protein</fullName>
    </submittedName>
</protein>
<proteinExistence type="predicted"/>
<organism evidence="1">
    <name type="scientific">Pycnococcus provasolii</name>
    <dbReference type="NCBI Taxonomy" id="41880"/>
    <lineage>
        <taxon>Eukaryota</taxon>
        <taxon>Viridiplantae</taxon>
        <taxon>Chlorophyta</taxon>
        <taxon>Pseudoscourfieldiophyceae</taxon>
        <taxon>Pseudoscourfieldiales</taxon>
        <taxon>Pycnococcaceae</taxon>
        <taxon>Pycnococcus</taxon>
    </lineage>
</organism>
<name>A0A7S2B5D7_9CHLO</name>